<dbReference type="PANTHER" id="PTHR24320">
    <property type="entry name" value="RETINOL DEHYDROGENASE"/>
    <property type="match status" value="1"/>
</dbReference>
<keyword evidence="2" id="KW-0560">Oxidoreductase</keyword>
<dbReference type="STRING" id="2025994.A0A2T3AII3"/>
<dbReference type="InterPro" id="IPR002347">
    <property type="entry name" value="SDR_fam"/>
</dbReference>
<dbReference type="InterPro" id="IPR036291">
    <property type="entry name" value="NAD(P)-bd_dom_sf"/>
</dbReference>
<accession>A0A2T3AII3</accession>
<dbReference type="Gene3D" id="3.40.50.720">
    <property type="entry name" value="NAD(P)-binding Rossmann-like Domain"/>
    <property type="match status" value="1"/>
</dbReference>
<dbReference type="AlphaFoldDB" id="A0A2T3AII3"/>
<evidence type="ECO:0000313" key="4">
    <source>
        <dbReference type="Proteomes" id="UP000241462"/>
    </source>
</evidence>
<evidence type="ECO:0008006" key="5">
    <source>
        <dbReference type="Google" id="ProtNLM"/>
    </source>
</evidence>
<dbReference type="InParanoid" id="A0A2T3AII3"/>
<proteinExistence type="inferred from homology"/>
<dbReference type="PANTHER" id="PTHR24320:SF154">
    <property type="entry name" value="OXIDOREDUCTASE, SHORT-CHAIN DEHYDROGENASE_REDUCTASE FAMILY (AFU_ORTHOLOGUE AFUA_2G04560)"/>
    <property type="match status" value="1"/>
</dbReference>
<keyword evidence="4" id="KW-1185">Reference proteome</keyword>
<evidence type="ECO:0000313" key="3">
    <source>
        <dbReference type="EMBL" id="PSR99192.1"/>
    </source>
</evidence>
<dbReference type="SUPFAM" id="SSF51735">
    <property type="entry name" value="NAD(P)-binding Rossmann-fold domains"/>
    <property type="match status" value="1"/>
</dbReference>
<dbReference type="Proteomes" id="UP000241462">
    <property type="component" value="Unassembled WGS sequence"/>
</dbReference>
<sequence>MGQLHGRTDFIPDRDIPSLDGKVILVTGGTAGLGAVTVKALARHSPAHIYFTGRNAAAAEELIQEVQANDVSVGLSFLTMDMMSLHSVRDCIQTGFRHERLDILICNAGIMAKPAELTQDGFEIQFGINHLAHASVIRQLTPVLLKTAEQLNADVRLVVLTSTGFRGHPSQGIDFEKVRTTQNSVGGSWIRYGQSKLANVIYTAEFARRHPSITTVSVHPGVVATDLVNGLSRVQRGFVVFTNWIAGRTLLQPEEGALNQLWAAAGAPKAEMVSGAFYMPIGVESNHMLDSVAKSPELATKLWRWTEETLKVYQETTP</sequence>
<reference evidence="3 4" key="1">
    <citation type="journal article" date="2018" name="Mycol. Prog.">
        <title>Coniella lustricola, a new species from submerged detritus.</title>
        <authorList>
            <person name="Raudabaugh D.B."/>
            <person name="Iturriaga T."/>
            <person name="Carver A."/>
            <person name="Mondo S."/>
            <person name="Pangilinan J."/>
            <person name="Lipzen A."/>
            <person name="He G."/>
            <person name="Amirebrahimi M."/>
            <person name="Grigoriev I.V."/>
            <person name="Miller A.N."/>
        </authorList>
    </citation>
    <scope>NUCLEOTIDE SEQUENCE [LARGE SCALE GENOMIC DNA]</scope>
    <source>
        <strain evidence="3 4">B22-T-1</strain>
    </source>
</reference>
<organism evidence="3 4">
    <name type="scientific">Coniella lustricola</name>
    <dbReference type="NCBI Taxonomy" id="2025994"/>
    <lineage>
        <taxon>Eukaryota</taxon>
        <taxon>Fungi</taxon>
        <taxon>Dikarya</taxon>
        <taxon>Ascomycota</taxon>
        <taxon>Pezizomycotina</taxon>
        <taxon>Sordariomycetes</taxon>
        <taxon>Sordariomycetidae</taxon>
        <taxon>Diaporthales</taxon>
        <taxon>Schizoparmaceae</taxon>
        <taxon>Coniella</taxon>
    </lineage>
</organism>
<dbReference type="EMBL" id="KZ678385">
    <property type="protein sequence ID" value="PSR99192.1"/>
    <property type="molecule type" value="Genomic_DNA"/>
</dbReference>
<protein>
    <recommendedName>
        <fullName evidence="5">Oxidoreductase</fullName>
    </recommendedName>
</protein>
<evidence type="ECO:0000256" key="1">
    <source>
        <dbReference type="ARBA" id="ARBA00006484"/>
    </source>
</evidence>
<dbReference type="FunCoup" id="A0A2T3AII3">
    <property type="interactions" value="230"/>
</dbReference>
<comment type="similarity">
    <text evidence="1">Belongs to the short-chain dehydrogenases/reductases (SDR) family.</text>
</comment>
<dbReference type="Pfam" id="PF00106">
    <property type="entry name" value="adh_short"/>
    <property type="match status" value="1"/>
</dbReference>
<name>A0A2T3AII3_9PEZI</name>
<evidence type="ECO:0000256" key="2">
    <source>
        <dbReference type="ARBA" id="ARBA00023002"/>
    </source>
</evidence>
<dbReference type="GO" id="GO:0016491">
    <property type="term" value="F:oxidoreductase activity"/>
    <property type="evidence" value="ECO:0007669"/>
    <property type="project" value="UniProtKB-KW"/>
</dbReference>
<gene>
    <name evidence="3" type="ORF">BD289DRAFT_402911</name>
</gene>
<dbReference type="OrthoDB" id="191139at2759"/>
<dbReference type="PRINTS" id="PR00081">
    <property type="entry name" value="GDHRDH"/>
</dbReference>